<gene>
    <name evidence="4" type="ORF">BCV70DRAFT_188343</name>
</gene>
<dbReference type="InParanoid" id="A0A317XV15"/>
<dbReference type="STRING" id="1882483.A0A317XV15"/>
<keyword evidence="5" id="KW-1185">Reference proteome</keyword>
<dbReference type="GO" id="GO:0003697">
    <property type="term" value="F:single-stranded DNA binding"/>
    <property type="evidence" value="ECO:0007669"/>
    <property type="project" value="TreeGrafter"/>
</dbReference>
<sequence>MEKPIPMVNSSMLPQFRGQTVRVVGKVHKLTGQTLLLQTSDLGTVEVALNPDSEISGSQFVEVTGKVSDSSDSDQIREFTTVNIGDDVDMTLVENVVQISTAFPALFTEA</sequence>
<evidence type="ECO:0000256" key="2">
    <source>
        <dbReference type="ARBA" id="ARBA00009761"/>
    </source>
</evidence>
<name>A0A317XV15_9BASI</name>
<dbReference type="GO" id="GO:0035861">
    <property type="term" value="C:site of double-strand break"/>
    <property type="evidence" value="ECO:0007669"/>
    <property type="project" value="TreeGrafter"/>
</dbReference>
<dbReference type="PANTHER" id="PTHR15114">
    <property type="entry name" value="REPLICATION PROTEIN A3"/>
    <property type="match status" value="1"/>
</dbReference>
<organism evidence="4 5">
    <name type="scientific">Testicularia cyperi</name>
    <dbReference type="NCBI Taxonomy" id="1882483"/>
    <lineage>
        <taxon>Eukaryota</taxon>
        <taxon>Fungi</taxon>
        <taxon>Dikarya</taxon>
        <taxon>Basidiomycota</taxon>
        <taxon>Ustilaginomycotina</taxon>
        <taxon>Ustilaginomycetes</taxon>
        <taxon>Ustilaginales</taxon>
        <taxon>Anthracoideaceae</taxon>
        <taxon>Testicularia</taxon>
    </lineage>
</organism>
<reference evidence="4 5" key="1">
    <citation type="journal article" date="2018" name="Mol. Biol. Evol.">
        <title>Broad Genomic Sampling Reveals a Smut Pathogenic Ancestry of the Fungal Clade Ustilaginomycotina.</title>
        <authorList>
            <person name="Kijpornyongpan T."/>
            <person name="Mondo S.J."/>
            <person name="Barry K."/>
            <person name="Sandor L."/>
            <person name="Lee J."/>
            <person name="Lipzen A."/>
            <person name="Pangilinan J."/>
            <person name="LaButti K."/>
            <person name="Hainaut M."/>
            <person name="Henrissat B."/>
            <person name="Grigoriev I.V."/>
            <person name="Spatafora J.W."/>
            <person name="Aime M.C."/>
        </authorList>
    </citation>
    <scope>NUCLEOTIDE SEQUENCE [LARGE SCALE GENOMIC DNA]</scope>
    <source>
        <strain evidence="4 5">MCA 3645</strain>
    </source>
</reference>
<accession>A0A317XV15</accession>
<dbReference type="GO" id="GO:0005662">
    <property type="term" value="C:DNA replication factor A complex"/>
    <property type="evidence" value="ECO:0007669"/>
    <property type="project" value="TreeGrafter"/>
</dbReference>
<dbReference type="GO" id="GO:0006289">
    <property type="term" value="P:nucleotide-excision repair"/>
    <property type="evidence" value="ECO:0007669"/>
    <property type="project" value="TreeGrafter"/>
</dbReference>
<dbReference type="Proteomes" id="UP000246740">
    <property type="component" value="Unassembled WGS sequence"/>
</dbReference>
<dbReference type="InterPro" id="IPR012340">
    <property type="entry name" value="NA-bd_OB-fold"/>
</dbReference>
<proteinExistence type="inferred from homology"/>
<dbReference type="SUPFAM" id="SSF50249">
    <property type="entry name" value="Nucleic acid-binding proteins"/>
    <property type="match status" value="1"/>
</dbReference>
<dbReference type="GO" id="GO:0006298">
    <property type="term" value="P:mismatch repair"/>
    <property type="evidence" value="ECO:0007669"/>
    <property type="project" value="TreeGrafter"/>
</dbReference>
<dbReference type="AlphaFoldDB" id="A0A317XV15"/>
<dbReference type="InterPro" id="IPR013970">
    <property type="entry name" value="Rfa2"/>
</dbReference>
<dbReference type="EMBL" id="KZ819191">
    <property type="protein sequence ID" value="PWZ01171.1"/>
    <property type="molecule type" value="Genomic_DNA"/>
</dbReference>
<protein>
    <submittedName>
        <fullName evidence="4">Replication factor A protein 3</fullName>
    </submittedName>
</protein>
<dbReference type="GO" id="GO:0000724">
    <property type="term" value="P:double-strand break repair via homologous recombination"/>
    <property type="evidence" value="ECO:0007669"/>
    <property type="project" value="TreeGrafter"/>
</dbReference>
<comment type="similarity">
    <text evidence="2">Belongs to the replication factor A protein 3 family.</text>
</comment>
<evidence type="ECO:0000256" key="1">
    <source>
        <dbReference type="ARBA" id="ARBA00004123"/>
    </source>
</evidence>
<evidence type="ECO:0000256" key="3">
    <source>
        <dbReference type="ARBA" id="ARBA00023242"/>
    </source>
</evidence>
<comment type="subcellular location">
    <subcellularLocation>
        <location evidence="1">Nucleus</location>
    </subcellularLocation>
</comment>
<dbReference type="GO" id="GO:0006260">
    <property type="term" value="P:DNA replication"/>
    <property type="evidence" value="ECO:0007669"/>
    <property type="project" value="InterPro"/>
</dbReference>
<dbReference type="Gene3D" id="2.40.50.140">
    <property type="entry name" value="Nucleic acid-binding proteins"/>
    <property type="match status" value="1"/>
</dbReference>
<dbReference type="Pfam" id="PF08661">
    <property type="entry name" value="Rep_fac-A_3"/>
    <property type="match status" value="1"/>
</dbReference>
<dbReference type="GO" id="GO:0006284">
    <property type="term" value="P:base-excision repair"/>
    <property type="evidence" value="ECO:0007669"/>
    <property type="project" value="TreeGrafter"/>
</dbReference>
<evidence type="ECO:0000313" key="5">
    <source>
        <dbReference type="Proteomes" id="UP000246740"/>
    </source>
</evidence>
<keyword evidence="3" id="KW-0539">Nucleus</keyword>
<dbReference type="PANTHER" id="PTHR15114:SF1">
    <property type="entry name" value="REPLICATION PROTEIN A 14 KDA SUBUNIT"/>
    <property type="match status" value="1"/>
</dbReference>
<dbReference type="OrthoDB" id="188186at2759"/>
<evidence type="ECO:0000313" key="4">
    <source>
        <dbReference type="EMBL" id="PWZ01171.1"/>
    </source>
</evidence>
<dbReference type="GO" id="GO:0003684">
    <property type="term" value="F:damaged DNA binding"/>
    <property type="evidence" value="ECO:0007669"/>
    <property type="project" value="TreeGrafter"/>
</dbReference>
<dbReference type="CDD" id="cd04479">
    <property type="entry name" value="RPA3"/>
    <property type="match status" value="1"/>
</dbReference>
<dbReference type="FunCoup" id="A0A317XV15">
    <property type="interactions" value="63"/>
</dbReference>